<keyword evidence="3" id="KW-1185">Reference proteome</keyword>
<gene>
    <name evidence="2" type="ORF">TRFO_27099</name>
</gene>
<evidence type="ECO:0000313" key="3">
    <source>
        <dbReference type="Proteomes" id="UP000179807"/>
    </source>
</evidence>
<comment type="caution">
    <text evidence="2">The sequence shown here is derived from an EMBL/GenBank/DDBJ whole genome shotgun (WGS) entry which is preliminary data.</text>
</comment>
<dbReference type="AlphaFoldDB" id="A0A1J4K6B6"/>
<protein>
    <submittedName>
        <fullName evidence="2">Uncharacterized protein</fullName>
    </submittedName>
</protein>
<dbReference type="RefSeq" id="XP_068358366.1">
    <property type="nucleotide sequence ID" value="XM_068505332.1"/>
</dbReference>
<dbReference type="EMBL" id="MLAK01000765">
    <property type="protein sequence ID" value="OHT05230.1"/>
    <property type="molecule type" value="Genomic_DNA"/>
</dbReference>
<proteinExistence type="predicted"/>
<dbReference type="VEuPathDB" id="TrichDB:TRFO_27099"/>
<sequence length="348" mass="40735">MDEKLHCTLTSSTGVIHRVCQSGIYTNNIYHPFDEPILYEISKAGTSSSGTFIYFIIETRLFLVIVSESKIYQERIGNSDAVFIDADFSNDESLLLALDNSNHNSTFRFFQIYPVRYLCSKKIEIPSPPISFVFYQLQQLINVFTEDRQIFTYKFPNLWNFDDPLFLELIPGTNQELNHQCQSNIDSEDWNSNNSVFRAKPNNFTNDRSNSWTNSNSNLDMVKHDSLNLLNSCKFLKNRQTELENRYQTLIEKIREGEAKSANLNLRIRKAKDNYQVLTQRLLTALNVIDKNDQILQENEKIEAIFWQINEILCDDDVLTDKQNEKFLELNLLDRIQRLQNYLNAFKD</sequence>
<keyword evidence="1" id="KW-0175">Coiled coil</keyword>
<feature type="coiled-coil region" evidence="1">
    <location>
        <begin position="233"/>
        <end position="281"/>
    </location>
</feature>
<dbReference type="Proteomes" id="UP000179807">
    <property type="component" value="Unassembled WGS sequence"/>
</dbReference>
<reference evidence="2" key="1">
    <citation type="submission" date="2016-10" db="EMBL/GenBank/DDBJ databases">
        <authorList>
            <person name="Benchimol M."/>
            <person name="Almeida L.G."/>
            <person name="Vasconcelos A.T."/>
            <person name="Perreira-Neves A."/>
            <person name="Rosa I.A."/>
            <person name="Tasca T."/>
            <person name="Bogo M.R."/>
            <person name="de Souza W."/>
        </authorList>
    </citation>
    <scope>NUCLEOTIDE SEQUENCE [LARGE SCALE GENOMIC DNA]</scope>
    <source>
        <strain evidence="2">K</strain>
    </source>
</reference>
<dbReference type="GeneID" id="94840036"/>
<organism evidence="2 3">
    <name type="scientific">Tritrichomonas foetus</name>
    <dbReference type="NCBI Taxonomy" id="1144522"/>
    <lineage>
        <taxon>Eukaryota</taxon>
        <taxon>Metamonada</taxon>
        <taxon>Parabasalia</taxon>
        <taxon>Tritrichomonadida</taxon>
        <taxon>Tritrichomonadidae</taxon>
        <taxon>Tritrichomonas</taxon>
    </lineage>
</organism>
<dbReference type="OrthoDB" id="10633129at2759"/>
<name>A0A1J4K6B6_9EUKA</name>
<evidence type="ECO:0000256" key="1">
    <source>
        <dbReference type="SAM" id="Coils"/>
    </source>
</evidence>
<evidence type="ECO:0000313" key="2">
    <source>
        <dbReference type="EMBL" id="OHT05230.1"/>
    </source>
</evidence>
<accession>A0A1J4K6B6</accession>